<sequence length="771" mass="84168">MASSVAMDRSAAPSSSVAKLRCCCNRPDCAVLKKNSSVLESAEKDAHTAAQLGQALLVRHESYMADAERDRLDLTSRIEKLEMEKLRLEASNAAKIAENRNLLDQLEILNNNVIDSDTKIRSLEANLLSSMQTVRRLESSASRAVDAERHLALLEDEQDKLHKELRVTREDARSHAQRYKEAQRGLVDMQDQLERIEQEGVLERERHEEVVRRMEKQREVDKQLDVAAGRLKGAAASKSLQEQGKGNNKIIGHFVRDLLQDNATLQLGIAELREMLMSSNDEIQSLRDQLHLQTQEPSLLEAVASPASTLKAELEGFAEEEEEVPTTPPSLTPSLSQELHIHHHYHAVPAKEGKRVRRKRTGLLANAPYAGSTTSGSSSHRNSLQLHTLAHSESAPSLASEDLDDITHSNNHNHAKARAVQQWNENTIPESDFSSSIPASPNLRPTSLFDHNLHDLPDSGSPATSYDPTSPTWQATTHRKGGSIASTRSFQSLSVIGSEAADYQPSHSGRVTRTHSGNAIAEEDEEEASAAAAHQSSAKGTGASQGMEDQSFDDFMAASRAGRPRLQRIPSHESIMSLSGGLDIHTLRIRPSQMTLRPLGGADAVITGVVAQPTLSRSTNKRSDVALRDNFNIMQSPRTVSSPITRAGMTPSPEAAKSARSSLRSWTGWRPWGGTTRDVEEETLEPDTTTRPVVESVESPDPHTPKLDTSAMFSSPASDKSKDSSRAPGINQAGAIPGFQQYWAAHKRKGAPAQVTTQSVDADALAESLLG</sequence>
<feature type="region of interest" description="Disordered" evidence="2">
    <location>
        <begin position="429"/>
        <end position="484"/>
    </location>
</feature>
<feature type="compositionally biased region" description="Low complexity" evidence="2">
    <location>
        <begin position="529"/>
        <end position="538"/>
    </location>
</feature>
<organism evidence="3 4">
    <name type="scientific">[Torrubiella] hemipterigena</name>
    <dbReference type="NCBI Taxonomy" id="1531966"/>
    <lineage>
        <taxon>Eukaryota</taxon>
        <taxon>Fungi</taxon>
        <taxon>Dikarya</taxon>
        <taxon>Ascomycota</taxon>
        <taxon>Pezizomycotina</taxon>
        <taxon>Sordariomycetes</taxon>
        <taxon>Hypocreomycetidae</taxon>
        <taxon>Hypocreales</taxon>
        <taxon>Clavicipitaceae</taxon>
        <taxon>Clavicipitaceae incertae sedis</taxon>
        <taxon>'Torrubiella' clade</taxon>
    </lineage>
</organism>
<feature type="compositionally biased region" description="Polar residues" evidence="2">
    <location>
        <begin position="429"/>
        <end position="445"/>
    </location>
</feature>
<protein>
    <submittedName>
        <fullName evidence="3">Uncharacterized protein</fullName>
    </submittedName>
</protein>
<proteinExistence type="predicted"/>
<feature type="region of interest" description="Disordered" evidence="2">
    <location>
        <begin position="641"/>
        <end position="734"/>
    </location>
</feature>
<name>A0A0A1TAE7_9HYPO</name>
<feature type="region of interest" description="Disordered" evidence="2">
    <location>
        <begin position="389"/>
        <end position="409"/>
    </location>
</feature>
<evidence type="ECO:0000256" key="1">
    <source>
        <dbReference type="SAM" id="Coils"/>
    </source>
</evidence>
<evidence type="ECO:0000313" key="3">
    <source>
        <dbReference type="EMBL" id="CEJ83867.1"/>
    </source>
</evidence>
<dbReference type="EMBL" id="CDHN01000002">
    <property type="protein sequence ID" value="CEJ83867.1"/>
    <property type="molecule type" value="Genomic_DNA"/>
</dbReference>
<feature type="coiled-coil region" evidence="1">
    <location>
        <begin position="64"/>
        <end position="199"/>
    </location>
</feature>
<dbReference type="HOGENOM" id="CLU_008442_0_0_1"/>
<dbReference type="AlphaFoldDB" id="A0A0A1TAE7"/>
<dbReference type="STRING" id="1531966.A0A0A1TAE7"/>
<feature type="region of interest" description="Disordered" evidence="2">
    <location>
        <begin position="521"/>
        <end position="548"/>
    </location>
</feature>
<keyword evidence="1" id="KW-0175">Coiled coil</keyword>
<dbReference type="Proteomes" id="UP000039046">
    <property type="component" value="Unassembled WGS sequence"/>
</dbReference>
<gene>
    <name evidence="3" type="ORF">VHEMI03285</name>
</gene>
<keyword evidence="4" id="KW-1185">Reference proteome</keyword>
<feature type="coiled-coil region" evidence="1">
    <location>
        <begin position="269"/>
        <end position="296"/>
    </location>
</feature>
<accession>A0A0A1TAE7</accession>
<reference evidence="3 4" key="1">
    <citation type="journal article" date="2015" name="Genome Announc.">
        <title>Draft Genome Sequence and Gene Annotation of the Entomopathogenic Fungus Verticillium hemipterigenum.</title>
        <authorList>
            <person name="Horn F."/>
            <person name="Habel A."/>
            <person name="Scharf D.H."/>
            <person name="Dworschak J."/>
            <person name="Brakhage A.A."/>
            <person name="Guthke R."/>
            <person name="Hertweck C."/>
            <person name="Linde J."/>
        </authorList>
    </citation>
    <scope>NUCLEOTIDE SEQUENCE [LARGE SCALE GENOMIC DNA]</scope>
</reference>
<evidence type="ECO:0000256" key="2">
    <source>
        <dbReference type="SAM" id="MobiDB-lite"/>
    </source>
</evidence>
<evidence type="ECO:0000313" key="4">
    <source>
        <dbReference type="Proteomes" id="UP000039046"/>
    </source>
</evidence>
<feature type="compositionally biased region" description="Polar residues" evidence="2">
    <location>
        <begin position="461"/>
        <end position="476"/>
    </location>
</feature>
<dbReference type="OrthoDB" id="4088568at2759"/>